<accession>A0ABZ0X572</accession>
<dbReference type="Proteomes" id="UP001324185">
    <property type="component" value="Chromosome"/>
</dbReference>
<evidence type="ECO:0000313" key="2">
    <source>
        <dbReference type="EMBL" id="WQG85742.1"/>
    </source>
</evidence>
<keyword evidence="1" id="KW-0812">Transmembrane</keyword>
<name>A0ABZ0X572_9GAMM</name>
<dbReference type="EMBL" id="CP140158">
    <property type="protein sequence ID" value="WQG85742.1"/>
    <property type="molecule type" value="Genomic_DNA"/>
</dbReference>
<evidence type="ECO:0000313" key="3">
    <source>
        <dbReference type="Proteomes" id="UP001324185"/>
    </source>
</evidence>
<protein>
    <submittedName>
        <fullName evidence="2">Uncharacterized protein</fullName>
    </submittedName>
</protein>
<keyword evidence="1" id="KW-1133">Transmembrane helix</keyword>
<dbReference type="RefSeq" id="WP_018623736.1">
    <property type="nucleotide sequence ID" value="NZ_CP140158.1"/>
</dbReference>
<keyword evidence="1" id="KW-0472">Membrane</keyword>
<reference evidence="2 3" key="1">
    <citation type="submission" date="2023-11" db="EMBL/GenBank/DDBJ databases">
        <title>MicrobeMod: A computational toolkit for identifying prokaryotic methylation and restriction-modification with nanopore sequencing.</title>
        <authorList>
            <person name="Crits-Christoph A."/>
            <person name="Kang S.C."/>
            <person name="Lee H."/>
            <person name="Ostrov N."/>
        </authorList>
    </citation>
    <scope>NUCLEOTIDE SEQUENCE [LARGE SCALE GENOMIC DNA]</scope>
    <source>
        <strain evidence="2 3">DSMZ 16071</strain>
    </source>
</reference>
<feature type="transmembrane region" description="Helical" evidence="1">
    <location>
        <begin position="32"/>
        <end position="52"/>
    </location>
</feature>
<gene>
    <name evidence="2" type="ORF">SR900_02370</name>
</gene>
<proteinExistence type="predicted"/>
<evidence type="ECO:0000256" key="1">
    <source>
        <dbReference type="SAM" id="Phobius"/>
    </source>
</evidence>
<sequence>MGYTFWVKRFITILIGAFIAISGAQYLKNNDLSYALFQGAIWAPITSIIFTVSRFYQARRGQHCALCKDTPEMQDTDSDKSL</sequence>
<feature type="transmembrane region" description="Helical" evidence="1">
    <location>
        <begin position="7"/>
        <end position="26"/>
    </location>
</feature>
<organism evidence="2 3">
    <name type="scientific">Kangiella aquimarina</name>
    <dbReference type="NCBI Taxonomy" id="261965"/>
    <lineage>
        <taxon>Bacteria</taxon>
        <taxon>Pseudomonadati</taxon>
        <taxon>Pseudomonadota</taxon>
        <taxon>Gammaproteobacteria</taxon>
        <taxon>Kangiellales</taxon>
        <taxon>Kangiellaceae</taxon>
        <taxon>Kangiella</taxon>
    </lineage>
</organism>
<keyword evidence="3" id="KW-1185">Reference proteome</keyword>